<protein>
    <submittedName>
        <fullName evidence="2">Uncharacterized protein</fullName>
    </submittedName>
</protein>
<name>A0ABN3BSU4_9ACTN</name>
<comment type="caution">
    <text evidence="2">The sequence shown here is derived from an EMBL/GenBank/DDBJ whole genome shotgun (WGS) entry which is preliminary data.</text>
</comment>
<evidence type="ECO:0000313" key="2">
    <source>
        <dbReference type="EMBL" id="GAA2199824.1"/>
    </source>
</evidence>
<proteinExistence type="predicted"/>
<dbReference type="EMBL" id="BAAAOQ010000016">
    <property type="protein sequence ID" value="GAA2199824.1"/>
    <property type="molecule type" value="Genomic_DNA"/>
</dbReference>
<dbReference type="Proteomes" id="UP001501391">
    <property type="component" value="Unassembled WGS sequence"/>
</dbReference>
<accession>A0ABN3BSU4</accession>
<keyword evidence="3" id="KW-1185">Reference proteome</keyword>
<evidence type="ECO:0000256" key="1">
    <source>
        <dbReference type="SAM" id="MobiDB-lite"/>
    </source>
</evidence>
<feature type="region of interest" description="Disordered" evidence="1">
    <location>
        <begin position="33"/>
        <end position="80"/>
    </location>
</feature>
<sequence>MACDHWIGAEQRYCRSTNQVRHFLPGMRCPAHTPNALKGVPEVPPGPGRPRDWATPLPPRTPTARDKRPLAAVKPTEESR</sequence>
<feature type="compositionally biased region" description="Basic and acidic residues" evidence="1">
    <location>
        <begin position="63"/>
        <end position="80"/>
    </location>
</feature>
<reference evidence="2 3" key="1">
    <citation type="journal article" date="2019" name="Int. J. Syst. Evol. Microbiol.">
        <title>The Global Catalogue of Microorganisms (GCM) 10K type strain sequencing project: providing services to taxonomists for standard genome sequencing and annotation.</title>
        <authorList>
            <consortium name="The Broad Institute Genomics Platform"/>
            <consortium name="The Broad Institute Genome Sequencing Center for Infectious Disease"/>
            <person name="Wu L."/>
            <person name="Ma J."/>
        </authorList>
    </citation>
    <scope>NUCLEOTIDE SEQUENCE [LARGE SCALE GENOMIC DNA]</scope>
    <source>
        <strain evidence="2 3">JCM 14924</strain>
    </source>
</reference>
<evidence type="ECO:0000313" key="3">
    <source>
        <dbReference type="Proteomes" id="UP001501391"/>
    </source>
</evidence>
<organism evidence="2 3">
    <name type="scientific">Streptomyces bangladeshensis</name>
    <dbReference type="NCBI Taxonomy" id="295352"/>
    <lineage>
        <taxon>Bacteria</taxon>
        <taxon>Bacillati</taxon>
        <taxon>Actinomycetota</taxon>
        <taxon>Actinomycetes</taxon>
        <taxon>Kitasatosporales</taxon>
        <taxon>Streptomycetaceae</taxon>
        <taxon>Streptomyces</taxon>
    </lineage>
</organism>
<gene>
    <name evidence="2" type="ORF">GCM10009787_48330</name>
</gene>